<dbReference type="AlphaFoldDB" id="A0A5N1IX87"/>
<sequence>MLQMSNWIDKFKKLVIPSHKKHILIADIDNLFEYEELGHAFESDGYTIQIAKTDLEGRLQFELFNRDTEKLLLVVPVSYYPLPDIEMQVHYQAIGLYQLFPNLDSKAIKGLSYNALCLLSKIKVYEKLGYEKTVHFLLENLYNIDFSTLISGNAKEKVLNALISVMLEKNGVNLQLKQFLSDFAKPYFPSLVEKSLNKANLIDFIQEQWDGFVNYGDSILNFKDSTLTKSIGFLFAFGYLQPIKVTDERYEDFYRPFKIGLYVDNQESNDNELVGLIEYLGQEVEVIEDVADQWFNIIQVLSKAKLKYLQTNNFQLKDNYSQIEDQVNERFQRFIENTYNSQFSLTGIRKPIVVSRILEHLKASPTKRKALIVIDGMNYWQWSLLGCALSSIGLEFSPNASLAFIPTITAWSRQAIFKGDKPDLEADNSKEKSLFYDFWMKNGLSSYQIDFKRIGVNDPFDISSIAEDIKILGMVCNDLDNIMHGAVLGDDQLKASTIQWIEKSKIVDIISELKRKGFHVFITSDHGNIEAYGLKNLTLKEKVGALGRSKRHLYFTNEILLNNFVEQNANVTIGKKGLSLYLKNKEAFTTENNKVITHGGSHIWEVIVPFISIDE</sequence>
<protein>
    <submittedName>
        <fullName evidence="1">BREX-3 system phosphatase PglZ</fullName>
    </submittedName>
</protein>
<comment type="caution">
    <text evidence="1">The sequence shown here is derived from an EMBL/GenBank/DDBJ whole genome shotgun (WGS) entry which is preliminary data.</text>
</comment>
<evidence type="ECO:0000313" key="1">
    <source>
        <dbReference type="EMBL" id="KAA9332673.1"/>
    </source>
</evidence>
<dbReference type="Pfam" id="PF08665">
    <property type="entry name" value="PglZ"/>
    <property type="match status" value="1"/>
</dbReference>
<organism evidence="1 2">
    <name type="scientific">Adhaeribacter soli</name>
    <dbReference type="NCBI Taxonomy" id="2607655"/>
    <lineage>
        <taxon>Bacteria</taxon>
        <taxon>Pseudomonadati</taxon>
        <taxon>Bacteroidota</taxon>
        <taxon>Cytophagia</taxon>
        <taxon>Cytophagales</taxon>
        <taxon>Hymenobacteraceae</taxon>
        <taxon>Adhaeribacter</taxon>
    </lineage>
</organism>
<proteinExistence type="predicted"/>
<evidence type="ECO:0000313" key="2">
    <source>
        <dbReference type="Proteomes" id="UP000326570"/>
    </source>
</evidence>
<keyword evidence="2" id="KW-1185">Reference proteome</keyword>
<dbReference type="Proteomes" id="UP000326570">
    <property type="component" value="Unassembled WGS sequence"/>
</dbReference>
<name>A0A5N1IX87_9BACT</name>
<gene>
    <name evidence="1" type="primary">pglZ</name>
    <name evidence="1" type="ORF">F0P94_11740</name>
</gene>
<dbReference type="EMBL" id="VTWT01000006">
    <property type="protein sequence ID" value="KAA9332673.1"/>
    <property type="molecule type" value="Genomic_DNA"/>
</dbReference>
<dbReference type="NCBIfam" id="NF033449">
    <property type="entry name" value="BREX_PglZ_3"/>
    <property type="match status" value="1"/>
</dbReference>
<reference evidence="1 2" key="1">
    <citation type="submission" date="2019-09" db="EMBL/GenBank/DDBJ databases">
        <title>Genome sequence of Adhaeribacter sp. M2.</title>
        <authorList>
            <person name="Srinivasan S."/>
        </authorList>
    </citation>
    <scope>NUCLEOTIDE SEQUENCE [LARGE SCALE GENOMIC DNA]</scope>
    <source>
        <strain evidence="1 2">M2</strain>
    </source>
</reference>
<accession>A0A5N1IX87</accession>